<evidence type="ECO:0000313" key="2">
    <source>
        <dbReference type="Proteomes" id="UP000259173"/>
    </source>
</evidence>
<sequence>MNRRSSSREEVEMLEIKRAGLAGVATGALVLAATGVAHAQSGDYYSRDKYESVTDRNQPEFDPEPIRLGAFTVNSNAHAGLGYTSNALGTSTDEESDTIAEVGANLSARTNWSVHEVGVDVSAVHQEYQDYGDQSFTNLNGRLRGRIDVTREFSFGGAAFYQKSTDRYSDPSNTSGLGEPIEFTRTGFDVNANYSNDRIRWANVLTIAEVDYDDASTITGVPIDQDFRDRTDNRFYSRLSYALTPNLAIFGQGVLDQREYDNNVIVDGVARSRDSDTYTLSGGVDFELNSLVRGDIAIGFLSQEMDDAFFEDNDGLAVDANVEWFPTRLTTVSFNGGRRTVDSGVVNTASSVQTNFGVRVDHELYRNIILSGYGNIENYEYDEVDRDEDVTDFGVIGTYKMNKRVHLNAFARHVERERDGSAVVGNQDYSADLLGISVRVFP</sequence>
<name>A0A3B9KYV4_9PROT</name>
<gene>
    <name evidence="1" type="ORF">DCG65_02530</name>
</gene>
<dbReference type="SUPFAM" id="SSF56935">
    <property type="entry name" value="Porins"/>
    <property type="match status" value="1"/>
</dbReference>
<dbReference type="InterPro" id="IPR018759">
    <property type="entry name" value="BBP2_2"/>
</dbReference>
<organism evidence="1 2">
    <name type="scientific">Hyphomonas atlantica</name>
    <dbReference type="NCBI Taxonomy" id="1280948"/>
    <lineage>
        <taxon>Bacteria</taxon>
        <taxon>Pseudomonadati</taxon>
        <taxon>Pseudomonadota</taxon>
        <taxon>Alphaproteobacteria</taxon>
        <taxon>Hyphomonadales</taxon>
        <taxon>Hyphomonadaceae</taxon>
        <taxon>Hyphomonas</taxon>
    </lineage>
</organism>
<protein>
    <recommendedName>
        <fullName evidence="3">Outer membrane protein beta-barrel domain-containing protein</fullName>
    </recommendedName>
</protein>
<dbReference type="AlphaFoldDB" id="A0A3B9KYV4"/>
<comment type="caution">
    <text evidence="1">The sequence shown here is derived from an EMBL/GenBank/DDBJ whole genome shotgun (WGS) entry which is preliminary data.</text>
</comment>
<dbReference type="Proteomes" id="UP000259173">
    <property type="component" value="Unassembled WGS sequence"/>
</dbReference>
<evidence type="ECO:0000313" key="1">
    <source>
        <dbReference type="EMBL" id="HAE93409.1"/>
    </source>
</evidence>
<evidence type="ECO:0008006" key="3">
    <source>
        <dbReference type="Google" id="ProtNLM"/>
    </source>
</evidence>
<dbReference type="Pfam" id="PF10082">
    <property type="entry name" value="BBP2_2"/>
    <property type="match status" value="1"/>
</dbReference>
<reference evidence="1 2" key="1">
    <citation type="journal article" date="2018" name="Nat. Biotechnol.">
        <title>A standardized bacterial taxonomy based on genome phylogeny substantially revises the tree of life.</title>
        <authorList>
            <person name="Parks D.H."/>
            <person name="Chuvochina M."/>
            <person name="Waite D.W."/>
            <person name="Rinke C."/>
            <person name="Skarshewski A."/>
            <person name="Chaumeil P.A."/>
            <person name="Hugenholtz P."/>
        </authorList>
    </citation>
    <scope>NUCLEOTIDE SEQUENCE [LARGE SCALE GENOMIC DNA]</scope>
    <source>
        <strain evidence="1">UBA8557</strain>
    </source>
</reference>
<dbReference type="EMBL" id="DMBR01000076">
    <property type="protein sequence ID" value="HAE93409.1"/>
    <property type="molecule type" value="Genomic_DNA"/>
</dbReference>
<accession>A0A3B9KYV4</accession>
<proteinExistence type="predicted"/>